<dbReference type="KEGG" id="bteq:G4P54_08955"/>
<accession>A0A6H0WK84</accession>
<proteinExistence type="predicted"/>
<dbReference type="Proteomes" id="UP000501914">
    <property type="component" value="Chromosome"/>
</dbReference>
<dbReference type="AlphaFoldDB" id="A0A6H0WK84"/>
<protein>
    <recommendedName>
        <fullName evidence="3">YmaF family protein</fullName>
    </recommendedName>
</protein>
<sequence>MNILGLYQSDWSKAPPHVHAYHVKTMREQGHYHLIEGFTQPANGSNTDQHTHYFSGITSFENGHFHRYYGVSGPAIPLADGTHYHEIEETTYLAYNEPIEIQYGGVVYHHGDGERKTHRHALKGKTREIVGNEPFGW</sequence>
<reference evidence="1 2" key="1">
    <citation type="submission" date="2020-02" db="EMBL/GenBank/DDBJ databases">
        <title>Genome sequencing, annotation and comparative genomic analysis of Bacillus tequilensis EA-CB0015, an effective biological control agent against Pseudocercospora fijiensis in banana plants.</title>
        <authorList>
            <person name="Cuellar-Gaviria T.Z."/>
            <person name="Ju K.-S."/>
            <person name="Villegas-Escobar V."/>
        </authorList>
    </citation>
    <scope>NUCLEOTIDE SEQUENCE [LARGE SCALE GENOMIC DNA]</scope>
    <source>
        <strain evidence="1 2">EA-CB0015</strain>
    </source>
</reference>
<organism evidence="1 2">
    <name type="scientific">Bacillus tequilensis</name>
    <dbReference type="NCBI Taxonomy" id="227866"/>
    <lineage>
        <taxon>Bacteria</taxon>
        <taxon>Bacillati</taxon>
        <taxon>Bacillota</taxon>
        <taxon>Bacilli</taxon>
        <taxon>Bacillales</taxon>
        <taxon>Bacillaceae</taxon>
        <taxon>Bacillus</taxon>
    </lineage>
</organism>
<evidence type="ECO:0000313" key="2">
    <source>
        <dbReference type="Proteomes" id="UP000501914"/>
    </source>
</evidence>
<evidence type="ECO:0000313" key="1">
    <source>
        <dbReference type="EMBL" id="QIW79927.1"/>
    </source>
</evidence>
<evidence type="ECO:0008006" key="3">
    <source>
        <dbReference type="Google" id="ProtNLM"/>
    </source>
</evidence>
<dbReference type="EMBL" id="CP048852">
    <property type="protein sequence ID" value="QIW79927.1"/>
    <property type="molecule type" value="Genomic_DNA"/>
</dbReference>
<dbReference type="RefSeq" id="WP_167872402.1">
    <property type="nucleotide sequence ID" value="NZ_CP048852.1"/>
</dbReference>
<keyword evidence="2" id="KW-1185">Reference proteome</keyword>
<name>A0A6H0WK84_9BACI</name>
<dbReference type="Pfam" id="PF12788">
    <property type="entry name" value="YmaF"/>
    <property type="match status" value="1"/>
</dbReference>
<gene>
    <name evidence="1" type="ORF">G4P54_08955</name>
</gene>
<dbReference type="InterPro" id="IPR024307">
    <property type="entry name" value="YmaF"/>
</dbReference>